<dbReference type="SMART" id="SM00342">
    <property type="entry name" value="HTH_ARAC"/>
    <property type="match status" value="1"/>
</dbReference>
<name>A0ABT9HKG7_9SPHN</name>
<sequence>MHDRPTRIVETATDQVAMLVAGPPPDLAPFLSGYYCTRIEAGGILEEWMPPEEANLRTGVADHYCAVIGPGEPQPVPPIILSGSTDRGTYVQVSSGEYWGVGLTPAGWARFIGMPASDFANRFDDLGCYPHLDALHAVFQTVLSGTLDDSGVITLFDTTFRALLGDRIDGEGTIHAIHLAIASGRPIPTEQLASMAGMNVRAIERFCKRHFGFPPGVLRRRQRFLRSLGRYMMDPSMRWIESLDSHYTDQAHFIRDFRNIMGMTPGQYAKRPHPVVSAAVRVTSKAAGVAMQALHTPRTG</sequence>
<keyword evidence="1" id="KW-0805">Transcription regulation</keyword>
<reference evidence="4 5" key="1">
    <citation type="submission" date="2023-08" db="EMBL/GenBank/DDBJ databases">
        <title>genomic of G39.</title>
        <authorList>
            <person name="Wang Y."/>
        </authorList>
    </citation>
    <scope>NUCLEOTIDE SEQUENCE [LARGE SCALE GENOMIC DNA]</scope>
    <source>
        <strain evidence="4 5">G39</strain>
    </source>
</reference>
<accession>A0ABT9HKG7</accession>
<evidence type="ECO:0000256" key="1">
    <source>
        <dbReference type="ARBA" id="ARBA00023015"/>
    </source>
</evidence>
<evidence type="ECO:0000313" key="4">
    <source>
        <dbReference type="EMBL" id="MDP4573639.1"/>
    </source>
</evidence>
<dbReference type="InterPro" id="IPR018060">
    <property type="entry name" value="HTH_AraC"/>
</dbReference>
<dbReference type="Gene3D" id="1.10.10.60">
    <property type="entry name" value="Homeodomain-like"/>
    <property type="match status" value="1"/>
</dbReference>
<proteinExistence type="predicted"/>
<comment type="caution">
    <text evidence="4">The sequence shown here is derived from an EMBL/GenBank/DDBJ whole genome shotgun (WGS) entry which is preliminary data.</text>
</comment>
<keyword evidence="2" id="KW-0804">Transcription</keyword>
<dbReference type="Proteomes" id="UP001240639">
    <property type="component" value="Unassembled WGS sequence"/>
</dbReference>
<evidence type="ECO:0000256" key="2">
    <source>
        <dbReference type="ARBA" id="ARBA00023163"/>
    </source>
</evidence>
<dbReference type="RefSeq" id="WP_305931134.1">
    <property type="nucleotide sequence ID" value="NZ_JAVAIM010000001.1"/>
</dbReference>
<dbReference type="Pfam" id="PF12833">
    <property type="entry name" value="HTH_18"/>
    <property type="match status" value="1"/>
</dbReference>
<organism evidence="4 5">
    <name type="scientific">Qipengyuania profundimaris</name>
    <dbReference type="NCBI Taxonomy" id="3067652"/>
    <lineage>
        <taxon>Bacteria</taxon>
        <taxon>Pseudomonadati</taxon>
        <taxon>Pseudomonadota</taxon>
        <taxon>Alphaproteobacteria</taxon>
        <taxon>Sphingomonadales</taxon>
        <taxon>Erythrobacteraceae</taxon>
        <taxon>Qipengyuania</taxon>
    </lineage>
</organism>
<dbReference type="EMBL" id="JAVAIM010000001">
    <property type="protein sequence ID" value="MDP4573639.1"/>
    <property type="molecule type" value="Genomic_DNA"/>
</dbReference>
<evidence type="ECO:0000259" key="3">
    <source>
        <dbReference type="PROSITE" id="PS01124"/>
    </source>
</evidence>
<feature type="domain" description="HTH araC/xylS-type" evidence="3">
    <location>
        <begin position="171"/>
        <end position="271"/>
    </location>
</feature>
<keyword evidence="5" id="KW-1185">Reference proteome</keyword>
<evidence type="ECO:0000313" key="5">
    <source>
        <dbReference type="Proteomes" id="UP001240639"/>
    </source>
</evidence>
<dbReference type="PROSITE" id="PS01124">
    <property type="entry name" value="HTH_ARAC_FAMILY_2"/>
    <property type="match status" value="1"/>
</dbReference>
<protein>
    <submittedName>
        <fullName evidence="4">Helix-turn-helix domain-containing protein</fullName>
    </submittedName>
</protein>
<gene>
    <name evidence="4" type="ORF">Q9K02_00620</name>
</gene>
<dbReference type="InterPro" id="IPR009057">
    <property type="entry name" value="Homeodomain-like_sf"/>
</dbReference>
<dbReference type="SUPFAM" id="SSF46689">
    <property type="entry name" value="Homeodomain-like"/>
    <property type="match status" value="1"/>
</dbReference>